<accession>K0RPI1</accession>
<comment type="caution">
    <text evidence="2">The sequence shown here is derived from an EMBL/GenBank/DDBJ whole genome shotgun (WGS) entry which is preliminary data.</text>
</comment>
<keyword evidence="3" id="KW-1185">Reference proteome</keyword>
<name>K0RPI1_THAOC</name>
<evidence type="ECO:0000313" key="3">
    <source>
        <dbReference type="Proteomes" id="UP000266841"/>
    </source>
</evidence>
<sequence length="66" mass="7113">MDYLMGSGPGHDEPLGDIDGLALPGDAGMRSAAFGRGWLRRGTRRRHGPDEGPGRRRRGGRRTGRG</sequence>
<gene>
    <name evidence="2" type="ORF">THAOC_32565</name>
</gene>
<organism evidence="2 3">
    <name type="scientific">Thalassiosira oceanica</name>
    <name type="common">Marine diatom</name>
    <dbReference type="NCBI Taxonomy" id="159749"/>
    <lineage>
        <taxon>Eukaryota</taxon>
        <taxon>Sar</taxon>
        <taxon>Stramenopiles</taxon>
        <taxon>Ochrophyta</taxon>
        <taxon>Bacillariophyta</taxon>
        <taxon>Coscinodiscophyceae</taxon>
        <taxon>Thalassiosirophycidae</taxon>
        <taxon>Thalassiosirales</taxon>
        <taxon>Thalassiosiraceae</taxon>
        <taxon>Thalassiosira</taxon>
    </lineage>
</organism>
<proteinExistence type="predicted"/>
<feature type="compositionally biased region" description="Basic residues" evidence="1">
    <location>
        <begin position="55"/>
        <end position="66"/>
    </location>
</feature>
<evidence type="ECO:0000256" key="1">
    <source>
        <dbReference type="SAM" id="MobiDB-lite"/>
    </source>
</evidence>
<reference evidence="2 3" key="1">
    <citation type="journal article" date="2012" name="Genome Biol.">
        <title>Genome and low-iron response of an oceanic diatom adapted to chronic iron limitation.</title>
        <authorList>
            <person name="Lommer M."/>
            <person name="Specht M."/>
            <person name="Roy A.S."/>
            <person name="Kraemer L."/>
            <person name="Andreson R."/>
            <person name="Gutowska M.A."/>
            <person name="Wolf J."/>
            <person name="Bergner S.V."/>
            <person name="Schilhabel M.B."/>
            <person name="Klostermeier U.C."/>
            <person name="Beiko R.G."/>
            <person name="Rosenstiel P."/>
            <person name="Hippler M."/>
            <person name="Laroche J."/>
        </authorList>
    </citation>
    <scope>NUCLEOTIDE SEQUENCE [LARGE SCALE GENOMIC DNA]</scope>
    <source>
        <strain evidence="2 3">CCMP1005</strain>
    </source>
</reference>
<dbReference type="Proteomes" id="UP000266841">
    <property type="component" value="Unassembled WGS sequence"/>
</dbReference>
<protein>
    <submittedName>
        <fullName evidence="2">Uncharacterized protein</fullName>
    </submittedName>
</protein>
<feature type="region of interest" description="Disordered" evidence="1">
    <location>
        <begin position="1"/>
        <end position="66"/>
    </location>
</feature>
<evidence type="ECO:0000313" key="2">
    <source>
        <dbReference type="EMBL" id="EJK48622.1"/>
    </source>
</evidence>
<feature type="non-terminal residue" evidence="2">
    <location>
        <position position="66"/>
    </location>
</feature>
<dbReference type="EMBL" id="AGNL01045611">
    <property type="protein sequence ID" value="EJK48622.1"/>
    <property type="molecule type" value="Genomic_DNA"/>
</dbReference>
<feature type="compositionally biased region" description="Basic residues" evidence="1">
    <location>
        <begin position="38"/>
        <end position="47"/>
    </location>
</feature>
<dbReference type="AlphaFoldDB" id="K0RPI1"/>